<evidence type="ECO:0000256" key="5">
    <source>
        <dbReference type="ARBA" id="ARBA00023098"/>
    </source>
</evidence>
<sequence length="392" mass="45463">MDLEKSFLKTFLGKFKGVSFNVEFWDGDEVKVGEDNPKFKIILHKPLKKKDILTSTTLAFGEAYMKGDIEIEGDLFTVFDELLKCIDEFSTNFGALTKIFGGSTSMKKQKEEVTSHYDIGNDFYKIWLDDTLSYSCAYFKKCDDTLHDAQMNKIHHILKKLNLSEGLSLLDIGCGWGGLLIEAAKLYKVKGLGITLSEEQYKAFKERIERENLQDYIDVKIMDYRELSKSHLKFDRVVSVGMLEHVGRPNYDLFFKNVDSVLKKGGLFLLHYISGLQESEGDAWIKKYIFPGGVLPSFREIINISGDYKYHTIDVESLRLHYKKTLLMWAKNFDDNIDKIKTMFDDEFIRMWRMYLYACAAVFNNGIVDLHQILFVKGVNNELPMTRDYMYK</sequence>
<dbReference type="AlphaFoldDB" id="A0A174DVX2"/>
<feature type="active site" evidence="6">
    <location>
        <position position="359"/>
    </location>
</feature>
<dbReference type="InterPro" id="IPR029063">
    <property type="entry name" value="SAM-dependent_MTases_sf"/>
</dbReference>
<dbReference type="CDD" id="cd02440">
    <property type="entry name" value="AdoMet_MTases"/>
    <property type="match status" value="1"/>
</dbReference>
<dbReference type="OrthoDB" id="9782855at2"/>
<dbReference type="SUPFAM" id="SSF53335">
    <property type="entry name" value="S-adenosyl-L-methionine-dependent methyltransferases"/>
    <property type="match status" value="1"/>
</dbReference>
<organism evidence="8 9">
    <name type="scientific">Clostridium disporicum</name>
    <dbReference type="NCBI Taxonomy" id="84024"/>
    <lineage>
        <taxon>Bacteria</taxon>
        <taxon>Bacillati</taxon>
        <taxon>Bacillota</taxon>
        <taxon>Clostridia</taxon>
        <taxon>Eubacteriales</taxon>
        <taxon>Clostridiaceae</taxon>
        <taxon>Clostridium</taxon>
    </lineage>
</organism>
<dbReference type="PANTHER" id="PTHR43667:SF1">
    <property type="entry name" value="CYCLOPROPANE-FATTY-ACYL-PHOSPHOLIPID SYNTHASE"/>
    <property type="match status" value="1"/>
</dbReference>
<protein>
    <submittedName>
        <fullName evidence="8">Cyclopropane-fatty-acyl-phospholipid synthase</fullName>
        <ecNumber evidence="8">2.1.1.79</ecNumber>
    </submittedName>
</protein>
<feature type="domain" description="DUF7884" evidence="7">
    <location>
        <begin position="7"/>
        <end position="90"/>
    </location>
</feature>
<dbReference type="Pfam" id="PF02353">
    <property type="entry name" value="CMAS"/>
    <property type="match status" value="1"/>
</dbReference>
<evidence type="ECO:0000256" key="6">
    <source>
        <dbReference type="PIRSR" id="PIRSR003085-1"/>
    </source>
</evidence>
<dbReference type="RefSeq" id="WP_055275266.1">
    <property type="nucleotide sequence ID" value="NZ_CYYT01000014.1"/>
</dbReference>
<dbReference type="Gene3D" id="3.40.50.150">
    <property type="entry name" value="Vaccinia Virus protein VP39"/>
    <property type="match status" value="1"/>
</dbReference>
<dbReference type="EC" id="2.1.1.79" evidence="8"/>
<dbReference type="InterPro" id="IPR003333">
    <property type="entry name" value="CMAS"/>
</dbReference>
<evidence type="ECO:0000259" key="7">
    <source>
        <dbReference type="Pfam" id="PF25371"/>
    </source>
</evidence>
<proteinExistence type="inferred from homology"/>
<gene>
    <name evidence="8" type="primary">cfa</name>
    <name evidence="8" type="ORF">ERS852470_00505</name>
</gene>
<evidence type="ECO:0000313" key="9">
    <source>
        <dbReference type="Proteomes" id="UP000095558"/>
    </source>
</evidence>
<dbReference type="PIRSF" id="PIRSF003085">
    <property type="entry name" value="CMAS"/>
    <property type="match status" value="1"/>
</dbReference>
<dbReference type="Pfam" id="PF25371">
    <property type="entry name" value="DUF7884"/>
    <property type="match status" value="1"/>
</dbReference>
<dbReference type="EMBL" id="CYZV01000004">
    <property type="protein sequence ID" value="CUN69559.1"/>
    <property type="molecule type" value="Genomic_DNA"/>
</dbReference>
<name>A0A174DVX2_9CLOT</name>
<dbReference type="GO" id="GO:0008825">
    <property type="term" value="F:cyclopropane-fatty-acyl-phospholipid synthase activity"/>
    <property type="evidence" value="ECO:0007669"/>
    <property type="project" value="UniProtKB-EC"/>
</dbReference>
<evidence type="ECO:0000256" key="2">
    <source>
        <dbReference type="ARBA" id="ARBA00022603"/>
    </source>
</evidence>
<accession>A0A174DVX2</accession>
<keyword evidence="5" id="KW-0443">Lipid metabolism</keyword>
<keyword evidence="3 8" id="KW-0808">Transferase</keyword>
<comment type="similarity">
    <text evidence="1">Belongs to the CFA/CMAS family.</text>
</comment>
<evidence type="ECO:0000256" key="3">
    <source>
        <dbReference type="ARBA" id="ARBA00022679"/>
    </source>
</evidence>
<dbReference type="InterPro" id="IPR057206">
    <property type="entry name" value="DUF7884"/>
</dbReference>
<evidence type="ECO:0000313" key="8">
    <source>
        <dbReference type="EMBL" id="CUN69559.1"/>
    </source>
</evidence>
<dbReference type="InterPro" id="IPR050723">
    <property type="entry name" value="CFA/CMAS"/>
</dbReference>
<dbReference type="GO" id="GO:0032259">
    <property type="term" value="P:methylation"/>
    <property type="evidence" value="ECO:0007669"/>
    <property type="project" value="UniProtKB-KW"/>
</dbReference>
<reference evidence="8 9" key="1">
    <citation type="submission" date="2015-09" db="EMBL/GenBank/DDBJ databases">
        <authorList>
            <consortium name="Pathogen Informatics"/>
        </authorList>
    </citation>
    <scope>NUCLEOTIDE SEQUENCE [LARGE SCALE GENOMIC DNA]</scope>
    <source>
        <strain evidence="8 9">2789STDY5834855</strain>
    </source>
</reference>
<dbReference type="PANTHER" id="PTHR43667">
    <property type="entry name" value="CYCLOPROPANE-FATTY-ACYL-PHOSPHOLIPID SYNTHASE"/>
    <property type="match status" value="1"/>
</dbReference>
<evidence type="ECO:0000256" key="1">
    <source>
        <dbReference type="ARBA" id="ARBA00010815"/>
    </source>
</evidence>
<dbReference type="GO" id="GO:0008610">
    <property type="term" value="P:lipid biosynthetic process"/>
    <property type="evidence" value="ECO:0007669"/>
    <property type="project" value="InterPro"/>
</dbReference>
<evidence type="ECO:0000256" key="4">
    <source>
        <dbReference type="ARBA" id="ARBA00022691"/>
    </source>
</evidence>
<keyword evidence="2 8" id="KW-0489">Methyltransferase</keyword>
<dbReference type="Proteomes" id="UP000095558">
    <property type="component" value="Unassembled WGS sequence"/>
</dbReference>
<keyword evidence="4" id="KW-0949">S-adenosyl-L-methionine</keyword>